<evidence type="ECO:0000256" key="1">
    <source>
        <dbReference type="ARBA" id="ARBA00010134"/>
    </source>
</evidence>
<reference evidence="5" key="2">
    <citation type="submission" date="2025-09" db="UniProtKB">
        <authorList>
            <consortium name="Ensembl"/>
        </authorList>
    </citation>
    <scope>IDENTIFICATION</scope>
</reference>
<dbReference type="Gene3D" id="3.40.50.1460">
    <property type="match status" value="1"/>
</dbReference>
<evidence type="ECO:0000313" key="5">
    <source>
        <dbReference type="Ensembl" id="ENSFTIP00000017157.1"/>
    </source>
</evidence>
<dbReference type="Ensembl" id="ENSFTIT00000017882.1">
    <property type="protein sequence ID" value="ENSFTIP00000017157.1"/>
    <property type="gene ID" value="ENSFTIG00000011366.1"/>
</dbReference>
<dbReference type="PRINTS" id="PR00376">
    <property type="entry name" value="IL1BCENZYME"/>
</dbReference>
<dbReference type="PANTHER" id="PTHR22576:SF41">
    <property type="entry name" value="CASPASE 14, APOPTOSIS-RELATED CYSTEINE PEPTIDASE"/>
    <property type="match status" value="1"/>
</dbReference>
<dbReference type="PANTHER" id="PTHR22576">
    <property type="entry name" value="MUCOSA ASSOCIATED LYMPHOID TISSUE LYMPHOMA TRANSLOCATION PROTEIN 1/PARACASPASE"/>
    <property type="match status" value="1"/>
</dbReference>
<dbReference type="OMA" id="WESMFLK"/>
<feature type="domain" description="Caspase family p20" evidence="4">
    <location>
        <begin position="5"/>
        <end position="131"/>
    </location>
</feature>
<dbReference type="GO" id="GO:0004197">
    <property type="term" value="F:cysteine-type endopeptidase activity"/>
    <property type="evidence" value="ECO:0007669"/>
    <property type="project" value="InterPro"/>
</dbReference>
<dbReference type="InterPro" id="IPR011600">
    <property type="entry name" value="Pept_C14_caspase"/>
</dbReference>
<dbReference type="OrthoDB" id="6116485at2759"/>
<accession>A0A8C4USX0</accession>
<evidence type="ECO:0000259" key="4">
    <source>
        <dbReference type="PROSITE" id="PS50208"/>
    </source>
</evidence>
<proteinExistence type="inferred from homology"/>
<dbReference type="PROSITE" id="PS50207">
    <property type="entry name" value="CASPASE_P10"/>
    <property type="match status" value="1"/>
</dbReference>
<evidence type="ECO:0000256" key="2">
    <source>
        <dbReference type="RuleBase" id="RU003971"/>
    </source>
</evidence>
<feature type="domain" description="Caspase family p10" evidence="3">
    <location>
        <begin position="182"/>
        <end position="244"/>
    </location>
</feature>
<dbReference type="InterPro" id="IPR052039">
    <property type="entry name" value="Caspase-related_regulators"/>
</dbReference>
<name>A0A8C4USX0_FALTI</name>
<dbReference type="SUPFAM" id="SSF52129">
    <property type="entry name" value="Caspase-like"/>
    <property type="match status" value="1"/>
</dbReference>
<dbReference type="Proteomes" id="UP000694562">
    <property type="component" value="Unplaced"/>
</dbReference>
<dbReference type="GO" id="GO:0006508">
    <property type="term" value="P:proteolysis"/>
    <property type="evidence" value="ECO:0007669"/>
    <property type="project" value="InterPro"/>
</dbReference>
<comment type="similarity">
    <text evidence="1 2">Belongs to the peptidase C14A family.</text>
</comment>
<dbReference type="Pfam" id="PF00656">
    <property type="entry name" value="Peptidase_C14"/>
    <property type="match status" value="1"/>
</dbReference>
<evidence type="ECO:0008006" key="7">
    <source>
        <dbReference type="Google" id="ProtNLM"/>
    </source>
</evidence>
<keyword evidence="6" id="KW-1185">Reference proteome</keyword>
<dbReference type="InterPro" id="IPR015917">
    <property type="entry name" value="Pept_C14A"/>
</dbReference>
<reference evidence="5" key="1">
    <citation type="submission" date="2025-08" db="UniProtKB">
        <authorList>
            <consortium name="Ensembl"/>
        </authorList>
    </citation>
    <scope>IDENTIFICATION</scope>
</reference>
<dbReference type="AlphaFoldDB" id="A0A8C4USX0"/>
<dbReference type="SMART" id="SM00115">
    <property type="entry name" value="CASc"/>
    <property type="match status" value="1"/>
</dbReference>
<dbReference type="InterPro" id="IPR001309">
    <property type="entry name" value="Pept_C14_p20"/>
</dbReference>
<sequence length="254" mass="28362">MSQPRQSRALIIVNSNFCSSDHDVVLGTRKGAKREAEKLSRILSRLNYKVKLVHNKTAKEINDLYQQERCCEHGEYFVSIISSHGEEGVIFGCDMEPVKLTQVFQTLSSERCPVLTKIPKIFFIQACRGTEFDRGVVVECDSGNPAPQSKPDCFSACVSIPPQTVVMFACSPGYVAFVNAFGSMFLQALLKVLEGEERHLALNRLMTRINWEVAFCCQARGTYQGCKEMPCFITNLLQEVFPFSAPIAEEADGV</sequence>
<evidence type="ECO:0000313" key="6">
    <source>
        <dbReference type="Proteomes" id="UP000694562"/>
    </source>
</evidence>
<dbReference type="PROSITE" id="PS50208">
    <property type="entry name" value="CASPASE_P20"/>
    <property type="match status" value="1"/>
</dbReference>
<evidence type="ECO:0000259" key="3">
    <source>
        <dbReference type="PROSITE" id="PS50207"/>
    </source>
</evidence>
<organism evidence="5 6">
    <name type="scientific">Falco tinnunculus</name>
    <name type="common">Common kestrel</name>
    <dbReference type="NCBI Taxonomy" id="100819"/>
    <lineage>
        <taxon>Eukaryota</taxon>
        <taxon>Metazoa</taxon>
        <taxon>Chordata</taxon>
        <taxon>Craniata</taxon>
        <taxon>Vertebrata</taxon>
        <taxon>Euteleostomi</taxon>
        <taxon>Archelosauria</taxon>
        <taxon>Archosauria</taxon>
        <taxon>Dinosauria</taxon>
        <taxon>Saurischia</taxon>
        <taxon>Theropoda</taxon>
        <taxon>Coelurosauria</taxon>
        <taxon>Aves</taxon>
        <taxon>Neognathae</taxon>
        <taxon>Neoaves</taxon>
        <taxon>Telluraves</taxon>
        <taxon>Australaves</taxon>
        <taxon>Falconiformes</taxon>
        <taxon>Falconidae</taxon>
        <taxon>Falco</taxon>
    </lineage>
</organism>
<dbReference type="InterPro" id="IPR029030">
    <property type="entry name" value="Caspase-like_dom_sf"/>
</dbReference>
<dbReference type="FunFam" id="3.40.50.1460:FF:000024">
    <property type="entry name" value="Caspase 21"/>
    <property type="match status" value="1"/>
</dbReference>
<protein>
    <recommendedName>
        <fullName evidence="7">Caspase-3</fullName>
    </recommendedName>
</protein>
<dbReference type="InterPro" id="IPR002138">
    <property type="entry name" value="Pept_C14_p10"/>
</dbReference>